<proteinExistence type="predicted"/>
<evidence type="ECO:0000313" key="2">
    <source>
        <dbReference type="Proteomes" id="UP000824120"/>
    </source>
</evidence>
<comment type="caution">
    <text evidence="1">The sequence shown here is derived from an EMBL/GenBank/DDBJ whole genome shotgun (WGS) entry which is preliminary data.</text>
</comment>
<dbReference type="AlphaFoldDB" id="A0A9J5VZR5"/>
<dbReference type="Proteomes" id="UP000824120">
    <property type="component" value="Unassembled WGS sequence"/>
</dbReference>
<reference evidence="1" key="1">
    <citation type="submission" date="2020-09" db="EMBL/GenBank/DDBJ databases">
        <title>De no assembly of potato wild relative species, Solanum commersonii.</title>
        <authorList>
            <person name="Cho K."/>
        </authorList>
    </citation>
    <scope>NUCLEOTIDE SEQUENCE</scope>
    <source>
        <strain evidence="1">LZ3.2</strain>
        <tissue evidence="1">Leaf</tissue>
    </source>
</reference>
<evidence type="ECO:0000313" key="1">
    <source>
        <dbReference type="EMBL" id="KAG5568634.1"/>
    </source>
</evidence>
<dbReference type="EMBL" id="JACXVP010000076">
    <property type="protein sequence ID" value="KAG5568634.1"/>
    <property type="molecule type" value="Genomic_DNA"/>
</dbReference>
<dbReference type="GO" id="GO:0006405">
    <property type="term" value="P:RNA export from nucleus"/>
    <property type="evidence" value="ECO:0007669"/>
    <property type="project" value="InterPro"/>
</dbReference>
<dbReference type="PANTHER" id="PTHR34418:SF3">
    <property type="entry name" value="NUCLEAR PORE COMPLEX PROTEIN NUP214"/>
    <property type="match status" value="1"/>
</dbReference>
<protein>
    <submittedName>
        <fullName evidence="1">Uncharacterized protein</fullName>
    </submittedName>
</protein>
<accession>A0A9J5VZR5</accession>
<sequence>MVLMTEIQSKDTSRDHHVVDALWWPVGGLVPTGNVLVYCRFSTSYWNMFNHVIFSISLKVKEMARKLDSLLEGIEGEGGLRDASICAHRSSVLELEEGIESVSEKCRIWRILQYIQSGTLDMDRFQSQSSTTSNNHTSKLL</sequence>
<dbReference type="PANTHER" id="PTHR34418">
    <property type="entry name" value="NUCLEAR PORE COMPLEX PROTEIN NUP214 ISOFORM X1"/>
    <property type="match status" value="1"/>
</dbReference>
<organism evidence="1 2">
    <name type="scientific">Solanum commersonii</name>
    <name type="common">Commerson's wild potato</name>
    <name type="synonym">Commerson's nightshade</name>
    <dbReference type="NCBI Taxonomy" id="4109"/>
    <lineage>
        <taxon>Eukaryota</taxon>
        <taxon>Viridiplantae</taxon>
        <taxon>Streptophyta</taxon>
        <taxon>Embryophyta</taxon>
        <taxon>Tracheophyta</taxon>
        <taxon>Spermatophyta</taxon>
        <taxon>Magnoliopsida</taxon>
        <taxon>eudicotyledons</taxon>
        <taxon>Gunneridae</taxon>
        <taxon>Pentapetalae</taxon>
        <taxon>asterids</taxon>
        <taxon>lamiids</taxon>
        <taxon>Solanales</taxon>
        <taxon>Solanaceae</taxon>
        <taxon>Solanoideae</taxon>
        <taxon>Solaneae</taxon>
        <taxon>Solanum</taxon>
    </lineage>
</organism>
<dbReference type="GO" id="GO:0017056">
    <property type="term" value="F:structural constituent of nuclear pore"/>
    <property type="evidence" value="ECO:0007669"/>
    <property type="project" value="InterPro"/>
</dbReference>
<name>A0A9J5VZR5_SOLCO</name>
<dbReference type="InterPro" id="IPR044694">
    <property type="entry name" value="NUP214"/>
</dbReference>
<keyword evidence="2" id="KW-1185">Reference proteome</keyword>
<gene>
    <name evidence="1" type="ORF">H5410_064350</name>
</gene>